<accession>A0A8J5C5T5</accession>
<dbReference type="GO" id="GO:0004842">
    <property type="term" value="F:ubiquitin-protein transferase activity"/>
    <property type="evidence" value="ECO:0007669"/>
    <property type="project" value="TreeGrafter"/>
</dbReference>
<evidence type="ECO:0000313" key="8">
    <source>
        <dbReference type="Proteomes" id="UP000734854"/>
    </source>
</evidence>
<gene>
    <name evidence="7" type="ORF">ZIOFF_067049</name>
</gene>
<evidence type="ECO:0000256" key="3">
    <source>
        <dbReference type="ARBA" id="ARBA00022763"/>
    </source>
</evidence>
<protein>
    <submittedName>
        <fullName evidence="7">Uncharacterized protein</fullName>
    </submittedName>
</protein>
<dbReference type="AlphaFoldDB" id="A0A8J5C5T5"/>
<evidence type="ECO:0000256" key="5">
    <source>
        <dbReference type="ARBA" id="ARBA00023242"/>
    </source>
</evidence>
<sequence>MVPDSDEGGLFQPFFWLREDGDDESPEKLSQQQIMETSLPYSVPRFSDIKDFEDDMPTSDTPTNQLGIAEDYDSEMFDWTQRACSPELCLTPQRTQAILLLKYSNNKKNDAAPMAHEQSPSLSRKEKNRMLKKEDAMVKLLRDIEDSGNEANKQEQNFQLNFLDVIESIHQHGEQRKYSRSLPNERVKRIQKRQLGEMNADDSEQNEGRGSKVDAISMGSGEMMHYFNGKSVAPDFNGGSNIINSHKNCTECCGIEKQKAKVQLLWFHSVLQETITKFSKMSGLPIVNTWKPEVTNVIASTDYGGAYKRTLKVLKGILNGKWILKIDCKKLTG</sequence>
<reference evidence="7 8" key="1">
    <citation type="submission" date="2020-08" db="EMBL/GenBank/DDBJ databases">
        <title>Plant Genome Project.</title>
        <authorList>
            <person name="Zhang R.-G."/>
        </authorList>
    </citation>
    <scope>NUCLEOTIDE SEQUENCE [LARGE SCALE GENOMIC DNA]</scope>
    <source>
        <tissue evidence="7">Rhizome</tissue>
    </source>
</reference>
<dbReference type="SUPFAM" id="SSF52113">
    <property type="entry name" value="BRCT domain"/>
    <property type="match status" value="1"/>
</dbReference>
<evidence type="ECO:0000313" key="7">
    <source>
        <dbReference type="EMBL" id="KAG6473142.1"/>
    </source>
</evidence>
<comment type="subcellular location">
    <subcellularLocation>
        <location evidence="1">Nucleus</location>
    </subcellularLocation>
</comment>
<dbReference type="InterPro" id="IPR036420">
    <property type="entry name" value="BRCT_dom_sf"/>
</dbReference>
<dbReference type="InterPro" id="IPR031099">
    <property type="entry name" value="BRCA1-associated"/>
</dbReference>
<evidence type="ECO:0000256" key="6">
    <source>
        <dbReference type="SAM" id="MobiDB-lite"/>
    </source>
</evidence>
<proteinExistence type="predicted"/>
<comment type="caution">
    <text evidence="7">The sequence shown here is derived from an EMBL/GenBank/DDBJ whole genome shotgun (WGS) entry which is preliminary data.</text>
</comment>
<feature type="region of interest" description="Disordered" evidence="6">
    <location>
        <begin position="193"/>
        <end position="212"/>
    </location>
</feature>
<evidence type="ECO:0000256" key="4">
    <source>
        <dbReference type="ARBA" id="ARBA00023204"/>
    </source>
</evidence>
<keyword evidence="5" id="KW-0539">Nucleus</keyword>
<dbReference type="Proteomes" id="UP000734854">
    <property type="component" value="Unassembled WGS sequence"/>
</dbReference>
<dbReference type="GO" id="GO:0000724">
    <property type="term" value="P:double-strand break repair via homologous recombination"/>
    <property type="evidence" value="ECO:0007669"/>
    <property type="project" value="TreeGrafter"/>
</dbReference>
<dbReference type="Gene3D" id="3.40.50.10190">
    <property type="entry name" value="BRCT domain"/>
    <property type="match status" value="1"/>
</dbReference>
<organism evidence="7 8">
    <name type="scientific">Zingiber officinale</name>
    <name type="common">Ginger</name>
    <name type="synonym">Amomum zingiber</name>
    <dbReference type="NCBI Taxonomy" id="94328"/>
    <lineage>
        <taxon>Eukaryota</taxon>
        <taxon>Viridiplantae</taxon>
        <taxon>Streptophyta</taxon>
        <taxon>Embryophyta</taxon>
        <taxon>Tracheophyta</taxon>
        <taxon>Spermatophyta</taxon>
        <taxon>Magnoliopsida</taxon>
        <taxon>Liliopsida</taxon>
        <taxon>Zingiberales</taxon>
        <taxon>Zingiberaceae</taxon>
        <taxon>Zingiber</taxon>
    </lineage>
</organism>
<name>A0A8J5C5T5_ZINOF</name>
<dbReference type="PANTHER" id="PTHR13763">
    <property type="entry name" value="BREAST CANCER TYPE 1 SUSCEPTIBILITY PROTEIN BRCA1"/>
    <property type="match status" value="1"/>
</dbReference>
<dbReference type="GO" id="GO:0005634">
    <property type="term" value="C:nucleus"/>
    <property type="evidence" value="ECO:0007669"/>
    <property type="project" value="UniProtKB-SubCell"/>
</dbReference>
<evidence type="ECO:0000256" key="2">
    <source>
        <dbReference type="ARBA" id="ARBA00022737"/>
    </source>
</evidence>
<keyword evidence="4" id="KW-0234">DNA repair</keyword>
<dbReference type="EMBL" id="JACMSC010000019">
    <property type="protein sequence ID" value="KAG6473142.1"/>
    <property type="molecule type" value="Genomic_DNA"/>
</dbReference>
<keyword evidence="2" id="KW-0677">Repeat</keyword>
<keyword evidence="3" id="KW-0227">DNA damage</keyword>
<dbReference type="GO" id="GO:0045944">
    <property type="term" value="P:positive regulation of transcription by RNA polymerase II"/>
    <property type="evidence" value="ECO:0007669"/>
    <property type="project" value="TreeGrafter"/>
</dbReference>
<evidence type="ECO:0000256" key="1">
    <source>
        <dbReference type="ARBA" id="ARBA00004123"/>
    </source>
</evidence>
<dbReference type="PANTHER" id="PTHR13763:SF0">
    <property type="entry name" value="BREAST CANCER TYPE 1 SUSCEPTIBILITY PROTEIN"/>
    <property type="match status" value="1"/>
</dbReference>
<keyword evidence="8" id="KW-1185">Reference proteome</keyword>